<keyword evidence="4 6" id="KW-0472">Membrane</keyword>
<evidence type="ECO:0000256" key="2">
    <source>
        <dbReference type="ARBA" id="ARBA00022692"/>
    </source>
</evidence>
<evidence type="ECO:0000313" key="7">
    <source>
        <dbReference type="EMBL" id="RYO37412.1"/>
    </source>
</evidence>
<feature type="region of interest" description="Disordered" evidence="5">
    <location>
        <begin position="99"/>
        <end position="118"/>
    </location>
</feature>
<evidence type="ECO:0000256" key="4">
    <source>
        <dbReference type="ARBA" id="ARBA00023136"/>
    </source>
</evidence>
<evidence type="ECO:0000256" key="5">
    <source>
        <dbReference type="SAM" id="MobiDB-lite"/>
    </source>
</evidence>
<name>A0A4Q4QB39_9PLEO</name>
<dbReference type="OrthoDB" id="4770059at2759"/>
<comment type="subcellular location">
    <subcellularLocation>
        <location evidence="1">Membrane</location>
        <topology evidence="1">Single-pass membrane protein</topology>
    </subcellularLocation>
</comment>
<dbReference type="EMBL" id="PEJP01000068">
    <property type="protein sequence ID" value="RYO37412.1"/>
    <property type="molecule type" value="Genomic_DNA"/>
</dbReference>
<feature type="region of interest" description="Disordered" evidence="5">
    <location>
        <begin position="41"/>
        <end position="61"/>
    </location>
</feature>
<dbReference type="PANTHER" id="PTHR15549">
    <property type="entry name" value="PAIRED IMMUNOGLOBULIN-LIKE TYPE 2 RECEPTOR"/>
    <property type="match status" value="1"/>
</dbReference>
<keyword evidence="8" id="KW-1185">Reference proteome</keyword>
<feature type="compositionally biased region" description="Low complexity" evidence="5">
    <location>
        <begin position="41"/>
        <end position="55"/>
    </location>
</feature>
<organism evidence="7 8">
    <name type="scientific">Alternaria arborescens</name>
    <dbReference type="NCBI Taxonomy" id="156630"/>
    <lineage>
        <taxon>Eukaryota</taxon>
        <taxon>Fungi</taxon>
        <taxon>Dikarya</taxon>
        <taxon>Ascomycota</taxon>
        <taxon>Pezizomycotina</taxon>
        <taxon>Dothideomycetes</taxon>
        <taxon>Pleosporomycetidae</taxon>
        <taxon>Pleosporales</taxon>
        <taxon>Pleosporineae</taxon>
        <taxon>Pleosporaceae</taxon>
        <taxon>Alternaria</taxon>
        <taxon>Alternaria sect. Alternaria</taxon>
    </lineage>
</organism>
<evidence type="ECO:0008006" key="9">
    <source>
        <dbReference type="Google" id="ProtNLM"/>
    </source>
</evidence>
<gene>
    <name evidence="7" type="ORF">AA0113_g11395</name>
</gene>
<keyword evidence="3 6" id="KW-1133">Transmembrane helix</keyword>
<feature type="transmembrane region" description="Helical" evidence="6">
    <location>
        <begin position="67"/>
        <end position="90"/>
    </location>
</feature>
<evidence type="ECO:0000256" key="6">
    <source>
        <dbReference type="SAM" id="Phobius"/>
    </source>
</evidence>
<accession>A0A4Q4QB39</accession>
<feature type="region of interest" description="Disordered" evidence="5">
    <location>
        <begin position="127"/>
        <end position="170"/>
    </location>
</feature>
<reference evidence="8" key="1">
    <citation type="journal article" date="2019" name="bioRxiv">
        <title>Genomics, evolutionary history and diagnostics of the Alternaria alternata species group including apple and Asian pear pathotypes.</title>
        <authorList>
            <person name="Armitage A.D."/>
            <person name="Cockerton H.M."/>
            <person name="Sreenivasaprasad S."/>
            <person name="Woodhall J.W."/>
            <person name="Lane C.R."/>
            <person name="Harrison R.J."/>
            <person name="Clarkson J.P."/>
        </authorList>
    </citation>
    <scope>NUCLEOTIDE SEQUENCE [LARGE SCALE GENOMIC DNA]</scope>
    <source>
        <strain evidence="8">RGR 97.0016</strain>
    </source>
</reference>
<keyword evidence="2 6" id="KW-0812">Transmembrane</keyword>
<evidence type="ECO:0000313" key="8">
    <source>
        <dbReference type="Proteomes" id="UP000293823"/>
    </source>
</evidence>
<dbReference type="InterPro" id="IPR051694">
    <property type="entry name" value="Immunoregulatory_rcpt-like"/>
</dbReference>
<dbReference type="AlphaFoldDB" id="A0A4Q4QB39"/>
<sequence length="170" mass="18244">MIAPPFAVWWESTDLSSFPSLYASGLASLLKISFGTTASISSNDTPPISPPSNTNSDKEKSALSPGAIAGIAVGVGAFVIIGIVFLLYIWRRRKQQRQRLEHRNEPEMEGSPGAFKSFMGEDWRAEADGTTGRVETDGTTGPVEVDEESRAVRAFPGPPVEMDGTQTARG</sequence>
<dbReference type="GO" id="GO:0071944">
    <property type="term" value="C:cell periphery"/>
    <property type="evidence" value="ECO:0007669"/>
    <property type="project" value="UniProtKB-ARBA"/>
</dbReference>
<protein>
    <recommendedName>
        <fullName evidence="9">Mid2 domain-containing protein</fullName>
    </recommendedName>
</protein>
<evidence type="ECO:0000256" key="3">
    <source>
        <dbReference type="ARBA" id="ARBA00022989"/>
    </source>
</evidence>
<evidence type="ECO:0000256" key="1">
    <source>
        <dbReference type="ARBA" id="ARBA00004167"/>
    </source>
</evidence>
<comment type="caution">
    <text evidence="7">The sequence shown here is derived from an EMBL/GenBank/DDBJ whole genome shotgun (WGS) entry which is preliminary data.</text>
</comment>
<dbReference type="Proteomes" id="UP000293823">
    <property type="component" value="Unassembled WGS sequence"/>
</dbReference>
<dbReference type="GO" id="GO:0016020">
    <property type="term" value="C:membrane"/>
    <property type="evidence" value="ECO:0007669"/>
    <property type="project" value="UniProtKB-SubCell"/>
</dbReference>
<proteinExistence type="predicted"/>